<gene>
    <name evidence="2" type="ORF">O4H49_04470</name>
</gene>
<keyword evidence="1" id="KW-0812">Transmembrane</keyword>
<reference evidence="2" key="1">
    <citation type="submission" date="2022-12" db="EMBL/GenBank/DDBJ databases">
        <title>Bacterial isolates from different developmental stages of Nematostella vectensis.</title>
        <authorList>
            <person name="Fraune S."/>
        </authorList>
    </citation>
    <scope>NUCLEOTIDE SEQUENCE</scope>
    <source>
        <strain evidence="2">G21630-S1</strain>
    </source>
</reference>
<keyword evidence="3" id="KW-1185">Reference proteome</keyword>
<dbReference type="Proteomes" id="UP001069802">
    <property type="component" value="Unassembled WGS sequence"/>
</dbReference>
<name>A0ABT4LFZ0_9PROT</name>
<feature type="transmembrane region" description="Helical" evidence="1">
    <location>
        <begin position="29"/>
        <end position="51"/>
    </location>
</feature>
<dbReference type="RefSeq" id="WP_269422213.1">
    <property type="nucleotide sequence ID" value="NZ_JAPWGY010000001.1"/>
</dbReference>
<comment type="caution">
    <text evidence="2">The sequence shown here is derived from an EMBL/GenBank/DDBJ whole genome shotgun (WGS) entry which is preliminary data.</text>
</comment>
<evidence type="ECO:0000313" key="2">
    <source>
        <dbReference type="EMBL" id="MCZ4280019.1"/>
    </source>
</evidence>
<organism evidence="2 3">
    <name type="scientific">Kiloniella laminariae</name>
    <dbReference type="NCBI Taxonomy" id="454162"/>
    <lineage>
        <taxon>Bacteria</taxon>
        <taxon>Pseudomonadati</taxon>
        <taxon>Pseudomonadota</taxon>
        <taxon>Alphaproteobacteria</taxon>
        <taxon>Rhodospirillales</taxon>
        <taxon>Kiloniellaceae</taxon>
        <taxon>Kiloniella</taxon>
    </lineage>
</organism>
<dbReference type="EMBL" id="JAPWGY010000001">
    <property type="protein sequence ID" value="MCZ4280019.1"/>
    <property type="molecule type" value="Genomic_DNA"/>
</dbReference>
<sequence>MINEVFKQIPLVDKVAALPVLTVPIWLQYLNGAVALTVGLGTILIVVFRVLSAYQDWVNKKTGSHQSDQS</sequence>
<keyword evidence="1" id="KW-1133">Transmembrane helix</keyword>
<proteinExistence type="predicted"/>
<evidence type="ECO:0000313" key="3">
    <source>
        <dbReference type="Proteomes" id="UP001069802"/>
    </source>
</evidence>
<keyword evidence="1" id="KW-0472">Membrane</keyword>
<accession>A0ABT4LFZ0</accession>
<evidence type="ECO:0008006" key="4">
    <source>
        <dbReference type="Google" id="ProtNLM"/>
    </source>
</evidence>
<protein>
    <recommendedName>
        <fullName evidence="4">Holin</fullName>
    </recommendedName>
</protein>
<evidence type="ECO:0000256" key="1">
    <source>
        <dbReference type="SAM" id="Phobius"/>
    </source>
</evidence>